<evidence type="ECO:0000313" key="2">
    <source>
        <dbReference type="Proteomes" id="UP000000268"/>
    </source>
</evidence>
<dbReference type="KEGG" id="amr:AM1_5215"/>
<evidence type="ECO:0000313" key="1">
    <source>
        <dbReference type="EMBL" id="ABW30177.1"/>
    </source>
</evidence>
<proteinExistence type="predicted"/>
<keyword evidence="2" id="KW-1185">Reference proteome</keyword>
<accession>B0C9M9</accession>
<organism evidence="1 2">
    <name type="scientific">Acaryochloris marina (strain MBIC 11017)</name>
    <dbReference type="NCBI Taxonomy" id="329726"/>
    <lineage>
        <taxon>Bacteria</taxon>
        <taxon>Bacillati</taxon>
        <taxon>Cyanobacteriota</taxon>
        <taxon>Cyanophyceae</taxon>
        <taxon>Acaryochloridales</taxon>
        <taxon>Acaryochloridaceae</taxon>
        <taxon>Acaryochloris</taxon>
    </lineage>
</organism>
<reference evidence="1 2" key="1">
    <citation type="journal article" date="2008" name="Proc. Natl. Acad. Sci. U.S.A.">
        <title>Niche adaptation and genome expansion in the chlorophyll d-producing cyanobacterium Acaryochloris marina.</title>
        <authorList>
            <person name="Swingley W.D."/>
            <person name="Chen M."/>
            <person name="Cheung P.C."/>
            <person name="Conrad A.L."/>
            <person name="Dejesa L.C."/>
            <person name="Hao J."/>
            <person name="Honchak B.M."/>
            <person name="Karbach L.E."/>
            <person name="Kurdoglu A."/>
            <person name="Lahiri S."/>
            <person name="Mastrian S.D."/>
            <person name="Miyashita H."/>
            <person name="Page L."/>
            <person name="Ramakrishna P."/>
            <person name="Satoh S."/>
            <person name="Sattley W.M."/>
            <person name="Shimada Y."/>
            <person name="Taylor H.L."/>
            <person name="Tomo T."/>
            <person name="Tsuchiya T."/>
            <person name="Wang Z.T."/>
            <person name="Raymond J."/>
            <person name="Mimuro M."/>
            <person name="Blankenship R.E."/>
            <person name="Touchman J.W."/>
        </authorList>
    </citation>
    <scope>NUCLEOTIDE SEQUENCE [LARGE SCALE GENOMIC DNA]</scope>
    <source>
        <strain evidence="2">MBIC 11017</strain>
    </source>
</reference>
<dbReference type="EMBL" id="CP000828">
    <property type="protein sequence ID" value="ABW30177.1"/>
    <property type="molecule type" value="Genomic_DNA"/>
</dbReference>
<protein>
    <submittedName>
        <fullName evidence="1">Uncharacterized protein</fullName>
    </submittedName>
</protein>
<dbReference type="Proteomes" id="UP000000268">
    <property type="component" value="Chromosome"/>
</dbReference>
<gene>
    <name evidence="1" type="ordered locus">AM1_5215</name>
</gene>
<dbReference type="STRING" id="329726.AM1_5215"/>
<sequence>MSAQKVHFLSARIKYPSVEFHALNQFKRLNLFVLALKQSLYMKKFSILFIEYIFIN</sequence>
<dbReference type="AlphaFoldDB" id="B0C9M9"/>
<dbReference type="HOGENOM" id="CLU_3003391_0_0_3"/>
<name>B0C9M9_ACAM1</name>